<organism evidence="2 3">
    <name type="scientific">Flagellimonas pacifica</name>
    <dbReference type="NCBI Taxonomy" id="1247520"/>
    <lineage>
        <taxon>Bacteria</taxon>
        <taxon>Pseudomonadati</taxon>
        <taxon>Bacteroidota</taxon>
        <taxon>Flavobacteriia</taxon>
        <taxon>Flavobacteriales</taxon>
        <taxon>Flavobacteriaceae</taxon>
        <taxon>Flagellimonas</taxon>
    </lineage>
</organism>
<dbReference type="AlphaFoldDB" id="A0A285N2N9"/>
<proteinExistence type="predicted"/>
<dbReference type="RefSeq" id="WP_097047432.1">
    <property type="nucleotide sequence ID" value="NZ_OBEH01000008.1"/>
</dbReference>
<name>A0A285N2N9_9FLAO</name>
<feature type="transmembrane region" description="Helical" evidence="1">
    <location>
        <begin position="58"/>
        <end position="80"/>
    </location>
</feature>
<evidence type="ECO:0000256" key="1">
    <source>
        <dbReference type="SAM" id="Phobius"/>
    </source>
</evidence>
<keyword evidence="3" id="KW-1185">Reference proteome</keyword>
<dbReference type="OrthoDB" id="1143964at2"/>
<evidence type="ECO:0008006" key="4">
    <source>
        <dbReference type="Google" id="ProtNLM"/>
    </source>
</evidence>
<keyword evidence="1" id="KW-1133">Transmembrane helix</keyword>
<reference evidence="3" key="1">
    <citation type="submission" date="2017-09" db="EMBL/GenBank/DDBJ databases">
        <authorList>
            <person name="Varghese N."/>
            <person name="Submissions S."/>
        </authorList>
    </citation>
    <scope>NUCLEOTIDE SEQUENCE [LARGE SCALE GENOMIC DNA]</scope>
    <source>
        <strain evidence="3">DSM 25885</strain>
    </source>
</reference>
<keyword evidence="1" id="KW-0472">Membrane</keyword>
<accession>A0A285N2N9</accession>
<dbReference type="Proteomes" id="UP000219048">
    <property type="component" value="Unassembled WGS sequence"/>
</dbReference>
<sequence length="145" mass="15911">MTADSTNKPPVWFWVVSVLALLWNLSGVFNYLSQAYTSVEQLEQMTQAQRELFEAQPAWVTAAFAIAVFGGTLGCIALLLRKKWAKPAFLVSLIAIIAQFSYSIFMSSAVEVYGNIAIILSVVTVIIAILLLLLAKKGIQKGWLA</sequence>
<evidence type="ECO:0000313" key="3">
    <source>
        <dbReference type="Proteomes" id="UP000219048"/>
    </source>
</evidence>
<protein>
    <recommendedName>
        <fullName evidence="4">Sugar transporter</fullName>
    </recommendedName>
</protein>
<evidence type="ECO:0000313" key="2">
    <source>
        <dbReference type="EMBL" id="SNZ02001.1"/>
    </source>
</evidence>
<keyword evidence="1" id="KW-0812">Transmembrane</keyword>
<feature type="transmembrane region" description="Helical" evidence="1">
    <location>
        <begin position="12"/>
        <end position="32"/>
    </location>
</feature>
<feature type="transmembrane region" description="Helical" evidence="1">
    <location>
        <begin position="87"/>
        <end position="106"/>
    </location>
</feature>
<feature type="transmembrane region" description="Helical" evidence="1">
    <location>
        <begin position="112"/>
        <end position="135"/>
    </location>
</feature>
<dbReference type="EMBL" id="OBEH01000008">
    <property type="protein sequence ID" value="SNZ02001.1"/>
    <property type="molecule type" value="Genomic_DNA"/>
</dbReference>
<gene>
    <name evidence="2" type="ORF">SAMN06265377_3858</name>
</gene>